<evidence type="ECO:0008006" key="4">
    <source>
        <dbReference type="Google" id="ProtNLM"/>
    </source>
</evidence>
<keyword evidence="1" id="KW-0812">Transmembrane</keyword>
<reference evidence="2 3" key="1">
    <citation type="submission" date="2018-11" db="EMBL/GenBank/DDBJ databases">
        <title>Arenibacter aquaticus sp.nov., a marine bacterium isolated from surface seawater in the South China Sea.</title>
        <authorList>
            <person name="Guo J."/>
            <person name="Sun J."/>
        </authorList>
    </citation>
    <scope>NUCLEOTIDE SEQUENCE [LARGE SCALE GENOMIC DNA]</scope>
    <source>
        <strain evidence="2 3">GUO666</strain>
    </source>
</reference>
<organism evidence="2 3">
    <name type="scientific">Arenibacter aquaticus</name>
    <dbReference type="NCBI Taxonomy" id="2489054"/>
    <lineage>
        <taxon>Bacteria</taxon>
        <taxon>Pseudomonadati</taxon>
        <taxon>Bacteroidota</taxon>
        <taxon>Flavobacteriia</taxon>
        <taxon>Flavobacteriales</taxon>
        <taxon>Flavobacteriaceae</taxon>
        <taxon>Arenibacter</taxon>
    </lineage>
</organism>
<keyword evidence="3" id="KW-1185">Reference proteome</keyword>
<sequence length="100" mass="11566">MNIIHDIPEHIFESVGIVAGLSACLVIAIQVIKEFRYKHPSSLSNGFIFGWVFIYLFWCFYGLRFNALALWLTNAIAVLLQSILCFIVIRKRKRYPSNTQ</sequence>
<dbReference type="RefSeq" id="WP_126163914.1">
    <property type="nucleotide sequence ID" value="NZ_RQPJ01000021.1"/>
</dbReference>
<name>A0A430JZB0_9FLAO</name>
<gene>
    <name evidence="2" type="ORF">EHW67_18755</name>
</gene>
<proteinExistence type="predicted"/>
<keyword evidence="1" id="KW-0472">Membrane</keyword>
<feature type="transmembrane region" description="Helical" evidence="1">
    <location>
        <begin position="12"/>
        <end position="32"/>
    </location>
</feature>
<protein>
    <recommendedName>
        <fullName evidence="4">PQ-loop repeat-containing protein</fullName>
    </recommendedName>
</protein>
<accession>A0A430JZB0</accession>
<feature type="transmembrane region" description="Helical" evidence="1">
    <location>
        <begin position="69"/>
        <end position="89"/>
    </location>
</feature>
<dbReference type="Gene3D" id="1.20.1280.290">
    <property type="match status" value="1"/>
</dbReference>
<dbReference type="EMBL" id="RQPJ01000021">
    <property type="protein sequence ID" value="RTE52229.1"/>
    <property type="molecule type" value="Genomic_DNA"/>
</dbReference>
<keyword evidence="1" id="KW-1133">Transmembrane helix</keyword>
<evidence type="ECO:0000256" key="1">
    <source>
        <dbReference type="SAM" id="Phobius"/>
    </source>
</evidence>
<feature type="transmembrane region" description="Helical" evidence="1">
    <location>
        <begin position="44"/>
        <end position="63"/>
    </location>
</feature>
<dbReference type="AlphaFoldDB" id="A0A430JZB0"/>
<dbReference type="Proteomes" id="UP000267585">
    <property type="component" value="Unassembled WGS sequence"/>
</dbReference>
<evidence type="ECO:0000313" key="3">
    <source>
        <dbReference type="Proteomes" id="UP000267585"/>
    </source>
</evidence>
<evidence type="ECO:0000313" key="2">
    <source>
        <dbReference type="EMBL" id="RTE52229.1"/>
    </source>
</evidence>
<dbReference type="OrthoDB" id="1163347at2"/>
<comment type="caution">
    <text evidence="2">The sequence shown here is derived from an EMBL/GenBank/DDBJ whole genome shotgun (WGS) entry which is preliminary data.</text>
</comment>